<proteinExistence type="predicted"/>
<organism evidence="2 3">
    <name type="scientific">Peribacillus asahii</name>
    <dbReference type="NCBI Taxonomy" id="228899"/>
    <lineage>
        <taxon>Bacteria</taxon>
        <taxon>Bacillati</taxon>
        <taxon>Bacillota</taxon>
        <taxon>Bacilli</taxon>
        <taxon>Bacillales</taxon>
        <taxon>Bacillaceae</taxon>
        <taxon>Peribacillus</taxon>
    </lineage>
</organism>
<keyword evidence="1" id="KW-0812">Transmembrane</keyword>
<sequence length="43" mass="4831">MIIGCVFTLVVCITLYEHQLGAIAFLILSIICFAAAYRQRKVK</sequence>
<accession>A0A3T0KYU9</accession>
<feature type="transmembrane region" description="Helical" evidence="1">
    <location>
        <begin position="20"/>
        <end position="37"/>
    </location>
</feature>
<dbReference type="KEGG" id="pasa:BAOM_4895"/>
<reference evidence="2 3" key="1">
    <citation type="submission" date="2018-01" db="EMBL/GenBank/DDBJ databases">
        <title>Bacillus asahii Genome sequencing and assembly.</title>
        <authorList>
            <person name="Jiang H."/>
            <person name="Feng Y."/>
            <person name="Zhao F."/>
            <person name="Lin X."/>
        </authorList>
    </citation>
    <scope>NUCLEOTIDE SEQUENCE [LARGE SCALE GENOMIC DNA]</scope>
    <source>
        <strain evidence="2 3">OM18</strain>
    </source>
</reference>
<name>A0A3T0KYU9_9BACI</name>
<dbReference type="Proteomes" id="UP000283095">
    <property type="component" value="Chromosome"/>
</dbReference>
<keyword evidence="1" id="KW-1133">Transmembrane helix</keyword>
<gene>
    <name evidence="2" type="ORF">BAOM_4895</name>
</gene>
<dbReference type="AlphaFoldDB" id="A0A3T0KYU9"/>
<dbReference type="EMBL" id="CP026095">
    <property type="protein sequence ID" value="AZV45453.1"/>
    <property type="molecule type" value="Genomic_DNA"/>
</dbReference>
<evidence type="ECO:0000313" key="3">
    <source>
        <dbReference type="Proteomes" id="UP000283095"/>
    </source>
</evidence>
<protein>
    <submittedName>
        <fullName evidence="2">Uncharacterized protein</fullName>
    </submittedName>
</protein>
<evidence type="ECO:0000313" key="2">
    <source>
        <dbReference type="EMBL" id="AZV45453.1"/>
    </source>
</evidence>
<evidence type="ECO:0000256" key="1">
    <source>
        <dbReference type="SAM" id="Phobius"/>
    </source>
</evidence>
<keyword evidence="1" id="KW-0472">Membrane</keyword>